<dbReference type="InterPro" id="IPR045012">
    <property type="entry name" value="NLP"/>
</dbReference>
<keyword evidence="3" id="KW-1185">Reference proteome</keyword>
<dbReference type="InterPro" id="IPR055081">
    <property type="entry name" value="NLP1-9_GAF"/>
</dbReference>
<sequence>MFERTKNAFQEISKALDEVCKALQIPFAQTWITCLDSVAGYSFFDGSGHDKLTTVNAPFFMAVDDLYRFHITHQLYHIQKGKGVVGRAFLSHNACFCKDTTKLSIIEYPLVHHAYDAGLTSSFVISLRSSYTGDFVYILEYFLPPVKIDGEDLQMFLDSLLGTMKQHFHSFRVASGELGEKLSVEVIKLSMDDKLNSFEICQTTRSPPRLEALRDGGEITVEVATNSGRNVVGAEQRNSTSYLPMLEACQNGSKIVQPDSSYHKAMTEVDATNSGRNVVSVEQGDSSHWKSMSEVGATNCGRNVVSTEHRAISSLSAVLAL</sequence>
<evidence type="ECO:0000313" key="3">
    <source>
        <dbReference type="Proteomes" id="UP001642360"/>
    </source>
</evidence>
<dbReference type="EMBL" id="CAUOFW020007802">
    <property type="protein sequence ID" value="CAK9180649.1"/>
    <property type="molecule type" value="Genomic_DNA"/>
</dbReference>
<protein>
    <recommendedName>
        <fullName evidence="1">NLP1-9 GAF domain-containing protein</fullName>
    </recommendedName>
</protein>
<dbReference type="AlphaFoldDB" id="A0ABC8UI92"/>
<evidence type="ECO:0000313" key="2">
    <source>
        <dbReference type="EMBL" id="CAK9180649.1"/>
    </source>
</evidence>
<dbReference type="Pfam" id="PF22922">
    <property type="entry name" value="GAF_NLP"/>
    <property type="match status" value="1"/>
</dbReference>
<accession>A0ABC8UI92</accession>
<dbReference type="PANTHER" id="PTHR32002">
    <property type="entry name" value="PROTEIN NLP8"/>
    <property type="match status" value="1"/>
</dbReference>
<name>A0ABC8UI92_9AQUA</name>
<reference evidence="2 3" key="1">
    <citation type="submission" date="2024-02" db="EMBL/GenBank/DDBJ databases">
        <authorList>
            <person name="Vignale AGUSTIN F."/>
            <person name="Sosa J E."/>
            <person name="Modenutti C."/>
        </authorList>
    </citation>
    <scope>NUCLEOTIDE SEQUENCE [LARGE SCALE GENOMIC DNA]</scope>
</reference>
<proteinExistence type="predicted"/>
<dbReference type="PANTHER" id="PTHR32002:SF62">
    <property type="entry name" value="PROTEIN NLP6-LIKE ISOFORM X1"/>
    <property type="match status" value="1"/>
</dbReference>
<organism evidence="2 3">
    <name type="scientific">Ilex paraguariensis</name>
    <name type="common">yerba mate</name>
    <dbReference type="NCBI Taxonomy" id="185542"/>
    <lineage>
        <taxon>Eukaryota</taxon>
        <taxon>Viridiplantae</taxon>
        <taxon>Streptophyta</taxon>
        <taxon>Embryophyta</taxon>
        <taxon>Tracheophyta</taxon>
        <taxon>Spermatophyta</taxon>
        <taxon>Magnoliopsida</taxon>
        <taxon>eudicotyledons</taxon>
        <taxon>Gunneridae</taxon>
        <taxon>Pentapetalae</taxon>
        <taxon>asterids</taxon>
        <taxon>campanulids</taxon>
        <taxon>Aquifoliales</taxon>
        <taxon>Aquifoliaceae</taxon>
        <taxon>Ilex</taxon>
    </lineage>
</organism>
<feature type="domain" description="NLP1-9 GAF" evidence="1">
    <location>
        <begin position="4"/>
        <end position="172"/>
    </location>
</feature>
<dbReference type="Proteomes" id="UP001642360">
    <property type="component" value="Unassembled WGS sequence"/>
</dbReference>
<evidence type="ECO:0000259" key="1">
    <source>
        <dbReference type="Pfam" id="PF22922"/>
    </source>
</evidence>
<comment type="caution">
    <text evidence="2">The sequence shown here is derived from an EMBL/GenBank/DDBJ whole genome shotgun (WGS) entry which is preliminary data.</text>
</comment>
<gene>
    <name evidence="2" type="ORF">ILEXP_LOCUS50669</name>
</gene>